<evidence type="ECO:0000313" key="2">
    <source>
        <dbReference type="EMBL" id="EGO65406.1"/>
    </source>
</evidence>
<dbReference type="STRING" id="1009370.ALO_02291"/>
<name>F7NEJ5_9FIRM</name>
<keyword evidence="3" id="KW-1185">Reference proteome</keyword>
<proteinExistence type="predicted"/>
<evidence type="ECO:0000256" key="1">
    <source>
        <dbReference type="SAM" id="Phobius"/>
    </source>
</evidence>
<dbReference type="Proteomes" id="UP000003240">
    <property type="component" value="Unassembled WGS sequence"/>
</dbReference>
<feature type="transmembrane region" description="Helical" evidence="1">
    <location>
        <begin position="38"/>
        <end position="60"/>
    </location>
</feature>
<keyword evidence="1" id="KW-0472">Membrane</keyword>
<gene>
    <name evidence="2" type="ORF">ALO_02291</name>
</gene>
<sequence>MRNLVRAALNISSVAMTSFLVIYELTAIIEDATLKTGLFIGAITIEGIIQYDLALSFAYLRQGGIKNQMKGIALLSFYGWYVVAFAIMAGIGFFTAELNTGGRSL</sequence>
<dbReference type="AlphaFoldDB" id="F7NEJ5"/>
<keyword evidence="1" id="KW-1133">Transmembrane helix</keyword>
<feature type="transmembrane region" description="Helical" evidence="1">
    <location>
        <begin position="72"/>
        <end position="96"/>
    </location>
</feature>
<accession>F7NEJ5</accession>
<feature type="transmembrane region" description="Helical" evidence="1">
    <location>
        <begin position="7"/>
        <end position="26"/>
    </location>
</feature>
<keyword evidence="1" id="KW-0812">Transmembrane</keyword>
<organism evidence="2 3">
    <name type="scientific">Acetonema longum DSM 6540</name>
    <dbReference type="NCBI Taxonomy" id="1009370"/>
    <lineage>
        <taxon>Bacteria</taxon>
        <taxon>Bacillati</taxon>
        <taxon>Bacillota</taxon>
        <taxon>Negativicutes</taxon>
        <taxon>Acetonemataceae</taxon>
        <taxon>Acetonema</taxon>
    </lineage>
</organism>
<dbReference type="RefSeq" id="WP_004092391.1">
    <property type="nucleotide sequence ID" value="NZ_AFGF01000017.1"/>
</dbReference>
<protein>
    <submittedName>
        <fullName evidence="2">Uncharacterized protein</fullName>
    </submittedName>
</protein>
<comment type="caution">
    <text evidence="2">The sequence shown here is derived from an EMBL/GenBank/DDBJ whole genome shotgun (WGS) entry which is preliminary data.</text>
</comment>
<evidence type="ECO:0000313" key="3">
    <source>
        <dbReference type="Proteomes" id="UP000003240"/>
    </source>
</evidence>
<dbReference type="EMBL" id="AFGF01000017">
    <property type="protein sequence ID" value="EGO65406.1"/>
    <property type="molecule type" value="Genomic_DNA"/>
</dbReference>
<reference evidence="2 3" key="1">
    <citation type="journal article" date="2011" name="EMBO J.">
        <title>Structural diversity of bacterial flagellar motors.</title>
        <authorList>
            <person name="Chen S."/>
            <person name="Beeby M."/>
            <person name="Murphy G.E."/>
            <person name="Leadbetter J.R."/>
            <person name="Hendrixson D.R."/>
            <person name="Briegel A."/>
            <person name="Li Z."/>
            <person name="Shi J."/>
            <person name="Tocheva E.I."/>
            <person name="Muller A."/>
            <person name="Dobro M.J."/>
            <person name="Jensen G.J."/>
        </authorList>
    </citation>
    <scope>NUCLEOTIDE SEQUENCE [LARGE SCALE GENOMIC DNA]</scope>
    <source>
        <strain evidence="2 3">DSM 6540</strain>
    </source>
</reference>